<protein>
    <recommendedName>
        <fullName evidence="3">NACHT domain-containing protein</fullName>
    </recommendedName>
</protein>
<feature type="transmembrane region" description="Helical" evidence="2">
    <location>
        <begin position="707"/>
        <end position="730"/>
    </location>
</feature>
<name>A0ABP4H6P0_9ACTN</name>
<feature type="transmembrane region" description="Helical" evidence="2">
    <location>
        <begin position="535"/>
        <end position="557"/>
    </location>
</feature>
<dbReference type="InterPro" id="IPR027417">
    <property type="entry name" value="P-loop_NTPase"/>
</dbReference>
<organism evidence="4 5">
    <name type="scientific">Streptomyces javensis</name>
    <dbReference type="NCBI Taxonomy" id="114698"/>
    <lineage>
        <taxon>Bacteria</taxon>
        <taxon>Bacillati</taxon>
        <taxon>Actinomycetota</taxon>
        <taxon>Actinomycetes</taxon>
        <taxon>Kitasatosporales</taxon>
        <taxon>Streptomycetaceae</taxon>
        <taxon>Streptomyces</taxon>
        <taxon>Streptomyces violaceusniger group</taxon>
    </lineage>
</organism>
<evidence type="ECO:0000313" key="4">
    <source>
        <dbReference type="EMBL" id="GAA1252186.1"/>
    </source>
</evidence>
<reference evidence="5" key="1">
    <citation type="journal article" date="2019" name="Int. J. Syst. Evol. Microbiol.">
        <title>The Global Catalogue of Microorganisms (GCM) 10K type strain sequencing project: providing services to taxonomists for standard genome sequencing and annotation.</title>
        <authorList>
            <consortium name="The Broad Institute Genomics Platform"/>
            <consortium name="The Broad Institute Genome Sequencing Center for Infectious Disease"/>
            <person name="Wu L."/>
            <person name="Ma J."/>
        </authorList>
    </citation>
    <scope>NUCLEOTIDE SEQUENCE [LARGE SCALE GENOMIC DNA]</scope>
    <source>
        <strain evidence="5">JCM 11448</strain>
    </source>
</reference>
<evidence type="ECO:0000256" key="1">
    <source>
        <dbReference type="SAM" id="MobiDB-lite"/>
    </source>
</evidence>
<feature type="transmembrane region" description="Helical" evidence="2">
    <location>
        <begin position="510"/>
        <end position="529"/>
    </location>
</feature>
<keyword evidence="2" id="KW-0472">Membrane</keyword>
<feature type="transmembrane region" description="Helical" evidence="2">
    <location>
        <begin position="602"/>
        <end position="619"/>
    </location>
</feature>
<accession>A0ABP4H6P0</accession>
<dbReference type="Gene3D" id="3.40.50.300">
    <property type="entry name" value="P-loop containing nucleotide triphosphate hydrolases"/>
    <property type="match status" value="1"/>
</dbReference>
<dbReference type="Pfam" id="PF05729">
    <property type="entry name" value="NACHT"/>
    <property type="match status" value="1"/>
</dbReference>
<feature type="transmembrane region" description="Helical" evidence="2">
    <location>
        <begin position="81"/>
        <end position="103"/>
    </location>
</feature>
<dbReference type="PROSITE" id="PS50837">
    <property type="entry name" value="NACHT"/>
    <property type="match status" value="1"/>
</dbReference>
<dbReference type="EMBL" id="BAAAIH010000002">
    <property type="protein sequence ID" value="GAA1252186.1"/>
    <property type="molecule type" value="Genomic_DNA"/>
</dbReference>
<evidence type="ECO:0000259" key="3">
    <source>
        <dbReference type="PROSITE" id="PS50837"/>
    </source>
</evidence>
<dbReference type="Proteomes" id="UP001500282">
    <property type="component" value="Unassembled WGS sequence"/>
</dbReference>
<keyword evidence="5" id="KW-1185">Reference proteome</keyword>
<feature type="domain" description="NACHT" evidence="3">
    <location>
        <begin position="202"/>
        <end position="326"/>
    </location>
</feature>
<gene>
    <name evidence="4" type="ORF">GCM10009579_07600</name>
</gene>
<evidence type="ECO:0000256" key="2">
    <source>
        <dbReference type="SAM" id="Phobius"/>
    </source>
</evidence>
<keyword evidence="2" id="KW-1133">Transmembrane helix</keyword>
<feature type="transmembrane region" description="Helical" evidence="2">
    <location>
        <begin position="51"/>
        <end position="69"/>
    </location>
</feature>
<feature type="transmembrane region" description="Helical" evidence="2">
    <location>
        <begin position="798"/>
        <end position="820"/>
    </location>
</feature>
<evidence type="ECO:0000313" key="5">
    <source>
        <dbReference type="Proteomes" id="UP001500282"/>
    </source>
</evidence>
<sequence>MRKGERMMGEPMARNEFSGTAHTVIQAHTIHGGIHFNDGHRPFTGPRLTGHLLLAGCSMAVGASLFLWTRDGGDAPALPGPTLGAVGIVLATFGAWLVVHAIVRHRRSRILWGDRSGPELNAAAERLASAVREQLGREERLRRLQDPAPIPIRWDTAPQDLIDHWENVTAVTGATGVSGGGPIDLRGRFEEIADVLDRVPSGRLVVLGPAGTGKSVLMVRLALDRLARRAPGERIPVILPLATWRPQAEPDLWEWAAELLGTRYASLATSTASARDIARELLRTGRLLPVLDGFDELPAAVRPQALRTLNGTLDRAARIVLTSREDEYRAAAREARVLTGAAAVSVRPLTVADLTAYLSRTAPPPHGADGRPQRRTSWRQVLDPRTPDPRTPDAARAARAARARVLGEALATPLMASLARKAYSDTGRDPAELLDSHRFPDRAAIEAHLLDQFVPATYDTSLAAASPGRHWAAGDAHRWLSFLARHARALGSPEVTWWSLPRALPWPVRCAPVIAAMAMGLVALAPVGYDRPAEGPLGIGSLPLFVVVALFGVVAVVDAALDSPRPWTLTARGRLPLLLWRAVTVVPVALFVVLAATLDLRASLYAVVPLILLVGGAVWQDTADHALARSPRALLRADRRTVWTLPGTRAVAEPRRAAAAVVCLLPPLALFLGEQVKTYYPPGVTPPSHGEGLVTGRDWLSASLGSAAALFLYGFAVSAWGKFTIARLWLAVTGRLPWRLMEFLDDACQRGALRQSGGVLSFRHRALQDRLAPPPPGPPAAAPPAAAPVADPSVPREMIVSALSPLVLCLMLPGLAITLITPDDERYRSLPEACELLDEHMAARAIPRPHVSTREPFSHGESRCYWTTDGDMSPRIDLVVTIGQAEAAQSAVQEAVMAFRNADTISGEHAGGRRSTLDLGQEAAWWRWDGGGQVLVRQANVVLNMDMHGPGADKRLPAFAEEVLHRALTRARRGG</sequence>
<proteinExistence type="predicted"/>
<comment type="caution">
    <text evidence="4">The sequence shown here is derived from an EMBL/GenBank/DDBJ whole genome shotgun (WGS) entry which is preliminary data.</text>
</comment>
<keyword evidence="2" id="KW-0812">Transmembrane</keyword>
<dbReference type="SUPFAM" id="SSF52540">
    <property type="entry name" value="P-loop containing nucleoside triphosphate hydrolases"/>
    <property type="match status" value="1"/>
</dbReference>
<feature type="transmembrane region" description="Helical" evidence="2">
    <location>
        <begin position="578"/>
        <end position="596"/>
    </location>
</feature>
<feature type="region of interest" description="Disordered" evidence="1">
    <location>
        <begin position="360"/>
        <end position="397"/>
    </location>
</feature>
<dbReference type="InterPro" id="IPR007111">
    <property type="entry name" value="NACHT_NTPase"/>
</dbReference>